<comment type="caution">
    <text evidence="2">The sequence shown here is derived from an EMBL/GenBank/DDBJ whole genome shotgun (WGS) entry which is preliminary data.</text>
</comment>
<gene>
    <name evidence="2" type="ORF">BJ554DRAFT_4359</name>
</gene>
<feature type="region of interest" description="Disordered" evidence="1">
    <location>
        <begin position="1"/>
        <end position="34"/>
    </location>
</feature>
<organism evidence="2 3">
    <name type="scientific">Olpidium bornovanus</name>
    <dbReference type="NCBI Taxonomy" id="278681"/>
    <lineage>
        <taxon>Eukaryota</taxon>
        <taxon>Fungi</taxon>
        <taxon>Fungi incertae sedis</taxon>
        <taxon>Olpidiomycota</taxon>
        <taxon>Olpidiomycotina</taxon>
        <taxon>Olpidiomycetes</taxon>
        <taxon>Olpidiales</taxon>
        <taxon>Olpidiaceae</taxon>
        <taxon>Olpidium</taxon>
    </lineage>
</organism>
<dbReference type="EMBL" id="JAEFCI010012419">
    <property type="protein sequence ID" value="KAG5456014.1"/>
    <property type="molecule type" value="Genomic_DNA"/>
</dbReference>
<evidence type="ECO:0000256" key="1">
    <source>
        <dbReference type="SAM" id="MobiDB-lite"/>
    </source>
</evidence>
<accession>A0A8H7ZMB5</accession>
<name>A0A8H7ZMB5_9FUNG</name>
<feature type="compositionally biased region" description="Basic and acidic residues" evidence="1">
    <location>
        <begin position="1"/>
        <end position="10"/>
    </location>
</feature>
<dbReference type="AlphaFoldDB" id="A0A8H7ZMB5"/>
<feature type="compositionally biased region" description="Gly residues" evidence="1">
    <location>
        <begin position="24"/>
        <end position="34"/>
    </location>
</feature>
<proteinExistence type="predicted"/>
<sequence>MVLRRGRGESGGKVGPEALATGGRPEGGGGGRSR</sequence>
<protein>
    <submittedName>
        <fullName evidence="2">Uncharacterized protein</fullName>
    </submittedName>
</protein>
<reference evidence="2 3" key="1">
    <citation type="journal article" name="Sci. Rep.">
        <title>Genome-scale phylogenetic analyses confirm Olpidium as the closest living zoosporic fungus to the non-flagellated, terrestrial fungi.</title>
        <authorList>
            <person name="Chang Y."/>
            <person name="Rochon D."/>
            <person name="Sekimoto S."/>
            <person name="Wang Y."/>
            <person name="Chovatia M."/>
            <person name="Sandor L."/>
            <person name="Salamov A."/>
            <person name="Grigoriev I.V."/>
            <person name="Stajich J.E."/>
            <person name="Spatafora J.W."/>
        </authorList>
    </citation>
    <scope>NUCLEOTIDE SEQUENCE [LARGE SCALE GENOMIC DNA]</scope>
    <source>
        <strain evidence="2">S191</strain>
    </source>
</reference>
<evidence type="ECO:0000313" key="2">
    <source>
        <dbReference type="EMBL" id="KAG5456014.1"/>
    </source>
</evidence>
<keyword evidence="3" id="KW-1185">Reference proteome</keyword>
<evidence type="ECO:0000313" key="3">
    <source>
        <dbReference type="Proteomes" id="UP000673691"/>
    </source>
</evidence>
<dbReference type="Proteomes" id="UP000673691">
    <property type="component" value="Unassembled WGS sequence"/>
</dbReference>